<dbReference type="GO" id="GO:0015031">
    <property type="term" value="P:protein transport"/>
    <property type="evidence" value="ECO:0007669"/>
    <property type="project" value="UniProtKB-KW"/>
</dbReference>
<proteinExistence type="inferred from homology"/>
<dbReference type="Pfam" id="PF03987">
    <property type="entry name" value="Autophagy_act_C"/>
    <property type="match status" value="1"/>
</dbReference>
<dbReference type="GO" id="GO:0005829">
    <property type="term" value="C:cytosol"/>
    <property type="evidence" value="ECO:0007669"/>
    <property type="project" value="EnsemblFungi"/>
</dbReference>
<dbReference type="PANTHER" id="PTHR12866:SF2">
    <property type="entry name" value="UBIQUITIN-LIKE-CONJUGATING ENZYME ATG3"/>
    <property type="match status" value="1"/>
</dbReference>
<dbReference type="GO" id="GO:0005739">
    <property type="term" value="C:mitochondrion"/>
    <property type="evidence" value="ECO:0007669"/>
    <property type="project" value="EnsemblFungi"/>
</dbReference>
<accession>A0A074W127</accession>
<dbReference type="GeneID" id="63913314"/>
<reference evidence="12 13" key="1">
    <citation type="journal article" date="2014" name="BMC Genomics">
        <title>Genome sequencing of four Aureobasidium pullulans varieties: biotechnological potential, stress tolerance, and description of new species.</title>
        <authorList>
            <person name="Gostin Ar C."/>
            <person name="Ohm R.A."/>
            <person name="Kogej T."/>
            <person name="Sonjak S."/>
            <person name="Turk M."/>
            <person name="Zajc J."/>
            <person name="Zalar P."/>
            <person name="Grube M."/>
            <person name="Sun H."/>
            <person name="Han J."/>
            <person name="Sharma A."/>
            <person name="Chiniquy J."/>
            <person name="Ngan C.Y."/>
            <person name="Lipzen A."/>
            <person name="Barry K."/>
            <person name="Grigoriev I.V."/>
            <person name="Gunde-Cimerman N."/>
        </authorList>
    </citation>
    <scope>NUCLEOTIDE SEQUENCE [LARGE SCALE GENOMIC DNA]</scope>
    <source>
        <strain evidence="12 13">CBS 110374</strain>
    </source>
</reference>
<dbReference type="GO" id="GO:0034727">
    <property type="term" value="P:piecemeal microautophagy of the nucleus"/>
    <property type="evidence" value="ECO:0007669"/>
    <property type="project" value="EnsemblFungi"/>
</dbReference>
<dbReference type="RefSeq" id="XP_040883526.1">
    <property type="nucleotide sequence ID" value="XM_041019941.1"/>
</dbReference>
<feature type="region of interest" description="Disordered" evidence="11">
    <location>
        <begin position="286"/>
        <end position="307"/>
    </location>
</feature>
<evidence type="ECO:0000256" key="11">
    <source>
        <dbReference type="SAM" id="MobiDB-lite"/>
    </source>
</evidence>
<dbReference type="PANTHER" id="PTHR12866">
    <property type="entry name" value="UBIQUITIN-LIKE-CONJUGATING ENZYME ATG3"/>
    <property type="match status" value="1"/>
</dbReference>
<dbReference type="GO" id="GO:0000422">
    <property type="term" value="P:autophagy of mitochondrion"/>
    <property type="evidence" value="ECO:0007669"/>
    <property type="project" value="EnsemblFungi"/>
</dbReference>
<evidence type="ECO:0000256" key="1">
    <source>
        <dbReference type="ARBA" id="ARBA00004496"/>
    </source>
</evidence>
<evidence type="ECO:0000256" key="7">
    <source>
        <dbReference type="ARBA" id="ARBA00022927"/>
    </source>
</evidence>
<organism evidence="12 13">
    <name type="scientific">Aureobasidium melanogenum (strain CBS 110374)</name>
    <name type="common">Aureobasidium pullulans var. melanogenum</name>
    <dbReference type="NCBI Taxonomy" id="1043003"/>
    <lineage>
        <taxon>Eukaryota</taxon>
        <taxon>Fungi</taxon>
        <taxon>Dikarya</taxon>
        <taxon>Ascomycota</taxon>
        <taxon>Pezizomycotina</taxon>
        <taxon>Dothideomycetes</taxon>
        <taxon>Dothideomycetidae</taxon>
        <taxon>Dothideales</taxon>
        <taxon>Saccotheciaceae</taxon>
        <taxon>Aureobasidium</taxon>
    </lineage>
</organism>
<gene>
    <name evidence="12" type="ORF">M437DRAFT_39045</name>
</gene>
<evidence type="ECO:0000256" key="9">
    <source>
        <dbReference type="ARBA" id="ARBA00032144"/>
    </source>
</evidence>
<dbReference type="HOGENOM" id="CLU_027518_2_0_1"/>
<sequence>MYKYIHTALDSIRDYAKPSTTSNFRETGKLTPDEFVLAGDFLTTKFTSWSWSGAATPAQRVSYLPEDKQYLVTRGVACKRRLNDNFAGREGLDDLVKEGDAFNPTGDDDDGWLRTGGDIHKPESRPGDIRTVDDDGHVEQDSGDYEEDVPDIEDEEDDPDAIIRDPRAQDGSNDTLRNYTIYITYSTYYMTPRLYLSGYSSSNEPLPPMAMMEDIVGDYKDKTVTLEDFNFVSPPIKTASIHPCRHASVMKILLDRADAALKLRIQKMKNGQEVSSQGMEGLVDQTSGLKLDEQNTDAKKSDDKKNDEWEVLTDDGKDDEVAIRVDQYLIVFLKFMASVTPGIDHDNTMAM</sequence>
<keyword evidence="8" id="KW-0072">Autophagy</keyword>
<evidence type="ECO:0000256" key="3">
    <source>
        <dbReference type="ARBA" id="ARBA00018067"/>
    </source>
</evidence>
<dbReference type="STRING" id="1043003.A0A074W127"/>
<evidence type="ECO:0000256" key="5">
    <source>
        <dbReference type="ARBA" id="ARBA00022490"/>
    </source>
</evidence>
<dbReference type="Proteomes" id="UP000030672">
    <property type="component" value="Unassembled WGS sequence"/>
</dbReference>
<evidence type="ECO:0000256" key="4">
    <source>
        <dbReference type="ARBA" id="ARBA00022448"/>
    </source>
</evidence>
<dbReference type="AlphaFoldDB" id="A0A074W127"/>
<evidence type="ECO:0000313" key="13">
    <source>
        <dbReference type="Proteomes" id="UP000030672"/>
    </source>
</evidence>
<dbReference type="GO" id="GO:0000407">
    <property type="term" value="C:phagophore assembly site"/>
    <property type="evidence" value="ECO:0007669"/>
    <property type="project" value="EnsemblFungi"/>
</dbReference>
<keyword evidence="6" id="KW-0833">Ubl conjugation pathway</keyword>
<evidence type="ECO:0000256" key="2">
    <source>
        <dbReference type="ARBA" id="ARBA00007683"/>
    </source>
</evidence>
<comment type="subcellular location">
    <subcellularLocation>
        <location evidence="1">Cytoplasm</location>
    </subcellularLocation>
</comment>
<evidence type="ECO:0000256" key="6">
    <source>
        <dbReference type="ARBA" id="ARBA00022786"/>
    </source>
</evidence>
<name>A0A074W127_AURM1</name>
<feature type="compositionally biased region" description="Acidic residues" evidence="11">
    <location>
        <begin position="141"/>
        <end position="160"/>
    </location>
</feature>
<dbReference type="GO" id="GO:0000045">
    <property type="term" value="P:autophagosome assembly"/>
    <property type="evidence" value="ECO:0007669"/>
    <property type="project" value="EnsemblFungi"/>
</dbReference>
<keyword evidence="7" id="KW-0653">Protein transport</keyword>
<dbReference type="GO" id="GO:0019776">
    <property type="term" value="F:Atg8-family ligase activity"/>
    <property type="evidence" value="ECO:0007669"/>
    <property type="project" value="EnsemblFungi"/>
</dbReference>
<dbReference type="InterPro" id="IPR007135">
    <property type="entry name" value="Atg3/Atg10"/>
</dbReference>
<evidence type="ECO:0000256" key="8">
    <source>
        <dbReference type="ARBA" id="ARBA00023006"/>
    </source>
</evidence>
<dbReference type="GO" id="GO:0061908">
    <property type="term" value="C:phagophore"/>
    <property type="evidence" value="ECO:0007669"/>
    <property type="project" value="EnsemblFungi"/>
</dbReference>
<dbReference type="GO" id="GO:0006612">
    <property type="term" value="P:protein targeting to membrane"/>
    <property type="evidence" value="ECO:0007669"/>
    <property type="project" value="EnsemblFungi"/>
</dbReference>
<keyword evidence="13" id="KW-1185">Reference proteome</keyword>
<keyword evidence="4" id="KW-0813">Transport</keyword>
<dbReference type="GO" id="GO:0061723">
    <property type="term" value="P:glycophagy"/>
    <property type="evidence" value="ECO:0007669"/>
    <property type="project" value="TreeGrafter"/>
</dbReference>
<dbReference type="EMBL" id="KL584825">
    <property type="protein sequence ID" value="KEQ66503.1"/>
    <property type="molecule type" value="Genomic_DNA"/>
</dbReference>
<feature type="region of interest" description="Disordered" evidence="11">
    <location>
        <begin position="97"/>
        <end position="170"/>
    </location>
</feature>
<feature type="compositionally biased region" description="Basic and acidic residues" evidence="11">
    <location>
        <begin position="117"/>
        <end position="140"/>
    </location>
</feature>
<comment type="similarity">
    <text evidence="2">Belongs to the ATG3 family.</text>
</comment>
<protein>
    <recommendedName>
        <fullName evidence="3">Autophagy-related protein 3</fullName>
    </recommendedName>
    <alternativeName>
        <fullName evidence="9 10">Autophagy-related E2-like conjugation enzyme ATG3</fullName>
    </alternativeName>
</protein>
<feature type="compositionally biased region" description="Basic and acidic residues" evidence="11">
    <location>
        <begin position="290"/>
        <end position="307"/>
    </location>
</feature>
<evidence type="ECO:0000313" key="12">
    <source>
        <dbReference type="EMBL" id="KEQ66503.1"/>
    </source>
</evidence>
<evidence type="ECO:0000256" key="10">
    <source>
        <dbReference type="ARBA" id="ARBA00033139"/>
    </source>
</evidence>
<keyword evidence="5" id="KW-0963">Cytoplasm</keyword>